<dbReference type="PRINTS" id="PR01590">
    <property type="entry name" value="HTHFIS"/>
</dbReference>
<keyword evidence="4" id="KW-0902">Two-component regulatory system</keyword>
<dbReference type="CDD" id="cd17549">
    <property type="entry name" value="REC_DctD-like"/>
    <property type="match status" value="1"/>
</dbReference>
<dbReference type="InterPro" id="IPR001789">
    <property type="entry name" value="Sig_transdc_resp-reg_receiver"/>
</dbReference>
<keyword evidence="6" id="KW-0804">Transcription</keyword>
<dbReference type="SMART" id="SM00448">
    <property type="entry name" value="REC"/>
    <property type="match status" value="1"/>
</dbReference>
<feature type="modified residue" description="4-aspartylphosphate" evidence="7">
    <location>
        <position position="66"/>
    </location>
</feature>
<dbReference type="EMBL" id="JABBFW010000001">
    <property type="protein sequence ID" value="NML13603.1"/>
    <property type="molecule type" value="Genomic_DNA"/>
</dbReference>
<dbReference type="GO" id="GO:0043565">
    <property type="term" value="F:sequence-specific DNA binding"/>
    <property type="evidence" value="ECO:0007669"/>
    <property type="project" value="InterPro"/>
</dbReference>
<organism evidence="10 11">
    <name type="scientific">Azohydromonas caseinilytica</name>
    <dbReference type="NCBI Taxonomy" id="2728836"/>
    <lineage>
        <taxon>Bacteria</taxon>
        <taxon>Pseudomonadati</taxon>
        <taxon>Pseudomonadota</taxon>
        <taxon>Betaproteobacteria</taxon>
        <taxon>Burkholderiales</taxon>
        <taxon>Sphaerotilaceae</taxon>
        <taxon>Azohydromonas</taxon>
    </lineage>
</organism>
<dbReference type="FunFam" id="3.40.50.300:FF:000006">
    <property type="entry name" value="DNA-binding transcriptional regulator NtrC"/>
    <property type="match status" value="1"/>
</dbReference>
<name>A0A848F5F4_9BURK</name>
<dbReference type="InterPro" id="IPR027417">
    <property type="entry name" value="P-loop_NTPase"/>
</dbReference>
<dbReference type="Pfam" id="PF02954">
    <property type="entry name" value="HTH_8"/>
    <property type="match status" value="1"/>
</dbReference>
<dbReference type="PANTHER" id="PTHR32071">
    <property type="entry name" value="TRANSCRIPTIONAL REGULATORY PROTEIN"/>
    <property type="match status" value="1"/>
</dbReference>
<dbReference type="SUPFAM" id="SSF52540">
    <property type="entry name" value="P-loop containing nucleoside triphosphate hydrolases"/>
    <property type="match status" value="1"/>
</dbReference>
<dbReference type="SMART" id="SM00382">
    <property type="entry name" value="AAA"/>
    <property type="match status" value="1"/>
</dbReference>
<dbReference type="InterPro" id="IPR009057">
    <property type="entry name" value="Homeodomain-like_sf"/>
</dbReference>
<dbReference type="PROSITE" id="PS00675">
    <property type="entry name" value="SIGMA54_INTERACT_1"/>
    <property type="match status" value="1"/>
</dbReference>
<protein>
    <submittedName>
        <fullName evidence="10">Sigma-54-dependent Fis family transcriptional regulator</fullName>
    </submittedName>
</protein>
<sequence>MTPTASPLPPAADTPIRVLLVEDDEDVRLGSAQALQLAGFEVVECGSVEEARPQLQAGAALVVLCDVRLPGISGLQWLPELQALDAQLPVILVTGHGDIAMAVRAMREGAWDFIAKPCSADTLVAAVRRAADKRRLSLQVEQLRAQLEGRRGVEATLLGGSLLMERVRAKVAALAATSADVVIYGETGTGKELVARCLHEQGPRRKGNFVALNCGGLPENLAETELFGHEPGAFTGATKVRVGKLEHAKGGTLFLDEIESMPMGLQVKLLRALQERSIERLGSNVPRPIDCRVVAAAKEDLQRASERGAFRADLYYRIGVAFIELPPLRARREDIPLLFEHFTLEAARRHQRPAPMVAPAQLAALMAHPWPGNVRELRNVADRFVLGLLDDSLLPGGGGVAPAALGMAPPPGMAAVPAEGAAARTLPEQMEEFERAVITQALRQQGGEVAAAARALGVPKQTLHDKLKRLNLSAAAFRAEG</sequence>
<dbReference type="Pfam" id="PF25601">
    <property type="entry name" value="AAA_lid_14"/>
    <property type="match status" value="1"/>
</dbReference>
<proteinExistence type="predicted"/>
<evidence type="ECO:0000256" key="7">
    <source>
        <dbReference type="PROSITE-ProRule" id="PRU00169"/>
    </source>
</evidence>
<dbReference type="InterPro" id="IPR058031">
    <property type="entry name" value="AAA_lid_NorR"/>
</dbReference>
<evidence type="ECO:0000259" key="8">
    <source>
        <dbReference type="PROSITE" id="PS50045"/>
    </source>
</evidence>
<dbReference type="GO" id="GO:0006355">
    <property type="term" value="P:regulation of DNA-templated transcription"/>
    <property type="evidence" value="ECO:0007669"/>
    <property type="project" value="InterPro"/>
</dbReference>
<dbReference type="GO" id="GO:0005524">
    <property type="term" value="F:ATP binding"/>
    <property type="evidence" value="ECO:0007669"/>
    <property type="project" value="UniProtKB-KW"/>
</dbReference>
<keyword evidence="2" id="KW-0547">Nucleotide-binding</keyword>
<evidence type="ECO:0000256" key="3">
    <source>
        <dbReference type="ARBA" id="ARBA00022840"/>
    </source>
</evidence>
<dbReference type="Gene3D" id="3.40.50.300">
    <property type="entry name" value="P-loop containing nucleotide triphosphate hydrolases"/>
    <property type="match status" value="1"/>
</dbReference>
<dbReference type="Pfam" id="PF00158">
    <property type="entry name" value="Sigma54_activat"/>
    <property type="match status" value="1"/>
</dbReference>
<evidence type="ECO:0000256" key="6">
    <source>
        <dbReference type="ARBA" id="ARBA00023163"/>
    </source>
</evidence>
<evidence type="ECO:0000256" key="1">
    <source>
        <dbReference type="ARBA" id="ARBA00022553"/>
    </source>
</evidence>
<dbReference type="InterPro" id="IPR011006">
    <property type="entry name" value="CheY-like_superfamily"/>
</dbReference>
<dbReference type="Gene3D" id="3.40.50.2300">
    <property type="match status" value="1"/>
</dbReference>
<evidence type="ECO:0000313" key="11">
    <source>
        <dbReference type="Proteomes" id="UP000574067"/>
    </source>
</evidence>
<evidence type="ECO:0000256" key="5">
    <source>
        <dbReference type="ARBA" id="ARBA00023015"/>
    </source>
</evidence>
<feature type="domain" description="Sigma-54 factor interaction" evidence="8">
    <location>
        <begin position="157"/>
        <end position="386"/>
    </location>
</feature>
<comment type="caution">
    <text evidence="10">The sequence shown here is derived from an EMBL/GenBank/DDBJ whole genome shotgun (WGS) entry which is preliminary data.</text>
</comment>
<dbReference type="Gene3D" id="1.10.8.60">
    <property type="match status" value="1"/>
</dbReference>
<dbReference type="FunFam" id="3.40.50.2300:FF:000018">
    <property type="entry name" value="DNA-binding transcriptional regulator NtrC"/>
    <property type="match status" value="1"/>
</dbReference>
<dbReference type="SUPFAM" id="SSF52172">
    <property type="entry name" value="CheY-like"/>
    <property type="match status" value="1"/>
</dbReference>
<keyword evidence="1 7" id="KW-0597">Phosphoprotein</keyword>
<evidence type="ECO:0000256" key="4">
    <source>
        <dbReference type="ARBA" id="ARBA00023012"/>
    </source>
</evidence>
<dbReference type="CDD" id="cd00009">
    <property type="entry name" value="AAA"/>
    <property type="match status" value="1"/>
</dbReference>
<dbReference type="InterPro" id="IPR025944">
    <property type="entry name" value="Sigma_54_int_dom_CS"/>
</dbReference>
<evidence type="ECO:0000259" key="9">
    <source>
        <dbReference type="PROSITE" id="PS50110"/>
    </source>
</evidence>
<dbReference type="InterPro" id="IPR003593">
    <property type="entry name" value="AAA+_ATPase"/>
</dbReference>
<dbReference type="Gene3D" id="1.10.10.60">
    <property type="entry name" value="Homeodomain-like"/>
    <property type="match status" value="1"/>
</dbReference>
<keyword evidence="3" id="KW-0067">ATP-binding</keyword>
<dbReference type="Proteomes" id="UP000574067">
    <property type="component" value="Unassembled WGS sequence"/>
</dbReference>
<dbReference type="PROSITE" id="PS50045">
    <property type="entry name" value="SIGMA54_INTERACT_4"/>
    <property type="match status" value="1"/>
</dbReference>
<dbReference type="Pfam" id="PF00072">
    <property type="entry name" value="Response_reg"/>
    <property type="match status" value="1"/>
</dbReference>
<evidence type="ECO:0000256" key="2">
    <source>
        <dbReference type="ARBA" id="ARBA00022741"/>
    </source>
</evidence>
<dbReference type="InterPro" id="IPR025662">
    <property type="entry name" value="Sigma_54_int_dom_ATP-bd_1"/>
</dbReference>
<dbReference type="InterPro" id="IPR002078">
    <property type="entry name" value="Sigma_54_int"/>
</dbReference>
<feature type="domain" description="Response regulatory" evidence="9">
    <location>
        <begin position="17"/>
        <end position="131"/>
    </location>
</feature>
<dbReference type="PANTHER" id="PTHR32071:SF57">
    <property type="entry name" value="C4-DICARBOXYLATE TRANSPORT TRANSCRIPTIONAL REGULATORY PROTEIN DCTD"/>
    <property type="match status" value="1"/>
</dbReference>
<keyword evidence="11" id="KW-1185">Reference proteome</keyword>
<keyword evidence="5" id="KW-0805">Transcription regulation</keyword>
<gene>
    <name evidence="10" type="ORF">HHL10_01230</name>
</gene>
<accession>A0A848F5F4</accession>
<dbReference type="PROSITE" id="PS50110">
    <property type="entry name" value="RESPONSE_REGULATORY"/>
    <property type="match status" value="1"/>
</dbReference>
<evidence type="ECO:0000313" key="10">
    <source>
        <dbReference type="EMBL" id="NML13603.1"/>
    </source>
</evidence>
<dbReference type="GO" id="GO:0000160">
    <property type="term" value="P:phosphorelay signal transduction system"/>
    <property type="evidence" value="ECO:0007669"/>
    <property type="project" value="UniProtKB-KW"/>
</dbReference>
<reference evidence="10 11" key="1">
    <citation type="submission" date="2020-04" db="EMBL/GenBank/DDBJ databases">
        <title>Azohydromonas sp. isolated from soil.</title>
        <authorList>
            <person name="Dahal R.H."/>
        </authorList>
    </citation>
    <scope>NUCLEOTIDE SEQUENCE [LARGE SCALE GENOMIC DNA]</scope>
    <source>
        <strain evidence="10 11">G-1-1-14</strain>
    </source>
</reference>
<dbReference type="InterPro" id="IPR002197">
    <property type="entry name" value="HTH_Fis"/>
</dbReference>
<dbReference type="SUPFAM" id="SSF46689">
    <property type="entry name" value="Homeodomain-like"/>
    <property type="match status" value="1"/>
</dbReference>
<dbReference type="RefSeq" id="WP_169158518.1">
    <property type="nucleotide sequence ID" value="NZ_JABBFW010000001.1"/>
</dbReference>
<dbReference type="PROSITE" id="PS00688">
    <property type="entry name" value="SIGMA54_INTERACT_3"/>
    <property type="match status" value="1"/>
</dbReference>
<dbReference type="AlphaFoldDB" id="A0A848F5F4"/>